<reference evidence="2" key="3">
    <citation type="submission" date="2018-08" db="UniProtKB">
        <authorList>
            <consortium name="EnsemblPlants"/>
        </authorList>
    </citation>
    <scope>IDENTIFICATION</scope>
    <source>
        <strain evidence="2">cv. Bd21</strain>
    </source>
</reference>
<dbReference type="EMBL" id="CM000883">
    <property type="protein sequence ID" value="PNT63041.1"/>
    <property type="molecule type" value="Genomic_DNA"/>
</dbReference>
<dbReference type="AlphaFoldDB" id="A0A2K2CLY6"/>
<dbReference type="FunCoup" id="A0A2K2CLY6">
    <property type="interactions" value="307"/>
</dbReference>
<keyword evidence="3" id="KW-1185">Reference proteome</keyword>
<evidence type="ECO:0008006" key="4">
    <source>
        <dbReference type="Google" id="ProtNLM"/>
    </source>
</evidence>
<evidence type="ECO:0000313" key="1">
    <source>
        <dbReference type="EMBL" id="PNT63041.1"/>
    </source>
</evidence>
<gene>
    <name evidence="1" type="ORF">BRADI_4g10652v3</name>
</gene>
<accession>A0A2K2CLY6</accession>
<dbReference type="InParanoid" id="A0A2K2CLY6"/>
<reference evidence="1 2" key="1">
    <citation type="journal article" date="2010" name="Nature">
        <title>Genome sequencing and analysis of the model grass Brachypodium distachyon.</title>
        <authorList>
            <consortium name="International Brachypodium Initiative"/>
        </authorList>
    </citation>
    <scope>NUCLEOTIDE SEQUENCE [LARGE SCALE GENOMIC DNA]</scope>
    <source>
        <strain evidence="1 2">Bd21</strain>
    </source>
</reference>
<dbReference type="OrthoDB" id="684052at2759"/>
<evidence type="ECO:0000313" key="3">
    <source>
        <dbReference type="Proteomes" id="UP000008810"/>
    </source>
</evidence>
<protein>
    <recommendedName>
        <fullName evidence="4">Reverse transcriptase zinc-binding domain-containing protein</fullName>
    </recommendedName>
</protein>
<sequence>MLRHRHWLRDDDDGCVLCSAGVLEDWQHLFFTCNFNRRIWSFLQIDWRSGPSVDVVVQRAMRSFRQPFLLEVTAFGCWHIWKQRNGLIFEGIIPSFRSWRAAFVHDLSLLGHRFKPGLAPRLAAWLESLLYMSR</sequence>
<evidence type="ECO:0000313" key="2">
    <source>
        <dbReference type="EnsemblPlants" id="PNT63041"/>
    </source>
</evidence>
<dbReference type="EnsemblPlants" id="PNT63041">
    <property type="protein sequence ID" value="PNT63041"/>
    <property type="gene ID" value="BRADI_4g10652v3"/>
</dbReference>
<organism evidence="1">
    <name type="scientific">Brachypodium distachyon</name>
    <name type="common">Purple false brome</name>
    <name type="synonym">Trachynia distachya</name>
    <dbReference type="NCBI Taxonomy" id="15368"/>
    <lineage>
        <taxon>Eukaryota</taxon>
        <taxon>Viridiplantae</taxon>
        <taxon>Streptophyta</taxon>
        <taxon>Embryophyta</taxon>
        <taxon>Tracheophyta</taxon>
        <taxon>Spermatophyta</taxon>
        <taxon>Magnoliopsida</taxon>
        <taxon>Liliopsida</taxon>
        <taxon>Poales</taxon>
        <taxon>Poaceae</taxon>
        <taxon>BOP clade</taxon>
        <taxon>Pooideae</taxon>
        <taxon>Stipodae</taxon>
        <taxon>Brachypodieae</taxon>
        <taxon>Brachypodium</taxon>
    </lineage>
</organism>
<proteinExistence type="predicted"/>
<name>A0A2K2CLY6_BRADI</name>
<dbReference type="Gramene" id="PNT63041">
    <property type="protein sequence ID" value="PNT63041"/>
    <property type="gene ID" value="BRADI_4g10652v3"/>
</dbReference>
<reference evidence="1" key="2">
    <citation type="submission" date="2017-06" db="EMBL/GenBank/DDBJ databases">
        <title>WGS assembly of Brachypodium distachyon.</title>
        <authorList>
            <consortium name="The International Brachypodium Initiative"/>
            <person name="Lucas S."/>
            <person name="Harmon-Smith M."/>
            <person name="Lail K."/>
            <person name="Tice H."/>
            <person name="Grimwood J."/>
            <person name="Bruce D."/>
            <person name="Barry K."/>
            <person name="Shu S."/>
            <person name="Lindquist E."/>
            <person name="Wang M."/>
            <person name="Pitluck S."/>
            <person name="Vogel J.P."/>
            <person name="Garvin D.F."/>
            <person name="Mockler T.C."/>
            <person name="Schmutz J."/>
            <person name="Rokhsar D."/>
            <person name="Bevan M.W."/>
        </authorList>
    </citation>
    <scope>NUCLEOTIDE SEQUENCE</scope>
    <source>
        <strain evidence="1">Bd21</strain>
    </source>
</reference>
<dbReference type="Proteomes" id="UP000008810">
    <property type="component" value="Chromosome 4"/>
</dbReference>